<feature type="region of interest" description="Disordered" evidence="1">
    <location>
        <begin position="99"/>
        <end position="125"/>
    </location>
</feature>
<feature type="chain" id="PRO_5005895331" evidence="2">
    <location>
        <begin position="22"/>
        <end position="125"/>
    </location>
</feature>
<keyword evidence="3" id="KW-1185">Reference proteome</keyword>
<dbReference type="WBParaSite" id="SPAL_0001281800.1">
    <property type="protein sequence ID" value="SPAL_0001281800.1"/>
    <property type="gene ID" value="SPAL_0001281800"/>
</dbReference>
<feature type="signal peptide" evidence="2">
    <location>
        <begin position="1"/>
        <end position="21"/>
    </location>
</feature>
<keyword evidence="2" id="KW-0732">Signal</keyword>
<protein>
    <submittedName>
        <fullName evidence="4">Uncharacterized protein</fullName>
    </submittedName>
</protein>
<evidence type="ECO:0000313" key="3">
    <source>
        <dbReference type="Proteomes" id="UP000046392"/>
    </source>
</evidence>
<proteinExistence type="predicted"/>
<sequence>MFKYCLYFLIGILTLKKLSIYGGIINRNDMNNFDPKIWSELTLFEHKSKNIAPELWKKSNDDDKITFPYRIGKDLQLDINYEPFKEVKDDSNIPTIWSFMNNDGNGERKQTNEEETNDPFAITKN</sequence>
<organism evidence="3 4">
    <name type="scientific">Strongyloides papillosus</name>
    <name type="common">Intestinal threadworm</name>
    <dbReference type="NCBI Taxonomy" id="174720"/>
    <lineage>
        <taxon>Eukaryota</taxon>
        <taxon>Metazoa</taxon>
        <taxon>Ecdysozoa</taxon>
        <taxon>Nematoda</taxon>
        <taxon>Chromadorea</taxon>
        <taxon>Rhabditida</taxon>
        <taxon>Tylenchina</taxon>
        <taxon>Panagrolaimomorpha</taxon>
        <taxon>Strongyloidoidea</taxon>
        <taxon>Strongyloididae</taxon>
        <taxon>Strongyloides</taxon>
    </lineage>
</organism>
<accession>A0A0N5C4D7</accession>
<name>A0A0N5C4D7_STREA</name>
<dbReference type="Proteomes" id="UP000046392">
    <property type="component" value="Unplaced"/>
</dbReference>
<evidence type="ECO:0000313" key="4">
    <source>
        <dbReference type="WBParaSite" id="SPAL_0001281800.1"/>
    </source>
</evidence>
<evidence type="ECO:0000256" key="2">
    <source>
        <dbReference type="SAM" id="SignalP"/>
    </source>
</evidence>
<evidence type="ECO:0000256" key="1">
    <source>
        <dbReference type="SAM" id="MobiDB-lite"/>
    </source>
</evidence>
<dbReference type="AlphaFoldDB" id="A0A0N5C4D7"/>
<reference evidence="4" key="1">
    <citation type="submission" date="2017-02" db="UniProtKB">
        <authorList>
            <consortium name="WormBaseParasite"/>
        </authorList>
    </citation>
    <scope>IDENTIFICATION</scope>
</reference>